<dbReference type="Pfam" id="PF03734">
    <property type="entry name" value="YkuD"/>
    <property type="match status" value="1"/>
</dbReference>
<name>A0A1I0CTB5_9FIRM</name>
<dbReference type="CDD" id="cd16913">
    <property type="entry name" value="YkuD_like"/>
    <property type="match status" value="1"/>
</dbReference>
<feature type="region of interest" description="Disordered" evidence="7">
    <location>
        <begin position="32"/>
        <end position="57"/>
    </location>
</feature>
<dbReference type="InterPro" id="IPR038063">
    <property type="entry name" value="Transpep_catalytic_dom"/>
</dbReference>
<evidence type="ECO:0000313" key="11">
    <source>
        <dbReference type="Proteomes" id="UP000198508"/>
    </source>
</evidence>
<evidence type="ECO:0000256" key="4">
    <source>
        <dbReference type="ARBA" id="ARBA00022984"/>
    </source>
</evidence>
<keyword evidence="8" id="KW-0732">Signal</keyword>
<feature type="signal peptide" evidence="8">
    <location>
        <begin position="1"/>
        <end position="25"/>
    </location>
</feature>
<evidence type="ECO:0000256" key="1">
    <source>
        <dbReference type="ARBA" id="ARBA00004752"/>
    </source>
</evidence>
<feature type="chain" id="PRO_5039024486" evidence="8">
    <location>
        <begin position="26"/>
        <end position="256"/>
    </location>
</feature>
<dbReference type="GO" id="GO:0008360">
    <property type="term" value="P:regulation of cell shape"/>
    <property type="evidence" value="ECO:0007669"/>
    <property type="project" value="UniProtKB-UniRule"/>
</dbReference>
<evidence type="ECO:0000256" key="7">
    <source>
        <dbReference type="SAM" id="MobiDB-lite"/>
    </source>
</evidence>
<keyword evidence="5 6" id="KW-0961">Cell wall biogenesis/degradation</keyword>
<evidence type="ECO:0000256" key="2">
    <source>
        <dbReference type="ARBA" id="ARBA00022679"/>
    </source>
</evidence>
<evidence type="ECO:0000256" key="6">
    <source>
        <dbReference type="PROSITE-ProRule" id="PRU01373"/>
    </source>
</evidence>
<dbReference type="SUPFAM" id="SSF141523">
    <property type="entry name" value="L,D-transpeptidase catalytic domain-like"/>
    <property type="match status" value="1"/>
</dbReference>
<dbReference type="InterPro" id="IPR005490">
    <property type="entry name" value="LD_TPept_cat_dom"/>
</dbReference>
<evidence type="ECO:0000259" key="9">
    <source>
        <dbReference type="PROSITE" id="PS52029"/>
    </source>
</evidence>
<organism evidence="10 11">
    <name type="scientific">Enterocloster lavalensis</name>
    <dbReference type="NCBI Taxonomy" id="460384"/>
    <lineage>
        <taxon>Bacteria</taxon>
        <taxon>Bacillati</taxon>
        <taxon>Bacillota</taxon>
        <taxon>Clostridia</taxon>
        <taxon>Lachnospirales</taxon>
        <taxon>Lachnospiraceae</taxon>
        <taxon>Enterocloster</taxon>
    </lineage>
</organism>
<dbReference type="AlphaFoldDB" id="A0A1I0CTB5"/>
<dbReference type="GO" id="GO:0009252">
    <property type="term" value="P:peptidoglycan biosynthetic process"/>
    <property type="evidence" value="ECO:0007669"/>
    <property type="project" value="UniProtKB-UniPathway"/>
</dbReference>
<keyword evidence="2" id="KW-0808">Transferase</keyword>
<dbReference type="Proteomes" id="UP000198508">
    <property type="component" value="Unassembled WGS sequence"/>
</dbReference>
<protein>
    <submittedName>
        <fullName evidence="10">L,D-peptidoglycan transpeptidase YkuD, ErfK/YbiS/YcfS/YnhG family</fullName>
    </submittedName>
</protein>
<evidence type="ECO:0000313" key="10">
    <source>
        <dbReference type="EMBL" id="SET22991.1"/>
    </source>
</evidence>
<dbReference type="RefSeq" id="WP_092361097.1">
    <property type="nucleotide sequence ID" value="NZ_DAINWJ010000076.1"/>
</dbReference>
<dbReference type="PROSITE" id="PS52029">
    <property type="entry name" value="LD_TPASE"/>
    <property type="match status" value="1"/>
</dbReference>
<gene>
    <name evidence="10" type="ORF">SAMN05216313_103158</name>
</gene>
<dbReference type="UniPathway" id="UPA00219"/>
<dbReference type="GO" id="GO:0071555">
    <property type="term" value="P:cell wall organization"/>
    <property type="evidence" value="ECO:0007669"/>
    <property type="project" value="UniProtKB-UniRule"/>
</dbReference>
<dbReference type="GO" id="GO:0016740">
    <property type="term" value="F:transferase activity"/>
    <property type="evidence" value="ECO:0007669"/>
    <property type="project" value="UniProtKB-KW"/>
</dbReference>
<accession>A0A1I0CTB5</accession>
<keyword evidence="4 6" id="KW-0573">Peptidoglycan synthesis</keyword>
<evidence type="ECO:0000256" key="8">
    <source>
        <dbReference type="SAM" id="SignalP"/>
    </source>
</evidence>
<sequence length="256" mass="27594">MKRNIYKTAVGAVLMALSMAMTSFGAGQAAREAENTAAKGPGIAEPAPAGNPVENGEIIPENLGAAGEADQMVVVVGTGGCNADVSYYRKDESGAWQLAWKEAGIVGRGGITDEKREGDGKTPEGTYRFTIPFGLKDDPGAKLPYHKVRQGDFWVDDSQSAHYNRLVNTSETVKDWNSAENLATSYTVYNYALALNYNEECVPGQGSAIFLHCFTANPDNGSAGCIRLPEERAKELVMSATEQTRIIIARDLEHLR</sequence>
<dbReference type="PANTHER" id="PTHR38589:SF1">
    <property type="entry name" value="BLR0621 PROTEIN"/>
    <property type="match status" value="1"/>
</dbReference>
<dbReference type="Gene3D" id="2.40.440.10">
    <property type="entry name" value="L,D-transpeptidase catalytic domain-like"/>
    <property type="match status" value="1"/>
</dbReference>
<dbReference type="EMBL" id="FOIM01000003">
    <property type="protein sequence ID" value="SET22991.1"/>
    <property type="molecule type" value="Genomic_DNA"/>
</dbReference>
<dbReference type="STRING" id="460384.SAMN05216313_103158"/>
<feature type="active site" description="Proton donor/acceptor" evidence="6">
    <location>
        <position position="212"/>
    </location>
</feature>
<comment type="pathway">
    <text evidence="1 6">Cell wall biogenesis; peptidoglycan biosynthesis.</text>
</comment>
<dbReference type="PANTHER" id="PTHR38589">
    <property type="entry name" value="BLR0621 PROTEIN"/>
    <property type="match status" value="1"/>
</dbReference>
<keyword evidence="3 6" id="KW-0133">Cell shape</keyword>
<proteinExistence type="predicted"/>
<feature type="active site" description="Nucleophile" evidence="6">
    <location>
        <position position="225"/>
    </location>
</feature>
<evidence type="ECO:0000256" key="3">
    <source>
        <dbReference type="ARBA" id="ARBA00022960"/>
    </source>
</evidence>
<feature type="domain" description="L,D-TPase catalytic" evidence="9">
    <location>
        <begin position="74"/>
        <end position="249"/>
    </location>
</feature>
<keyword evidence="11" id="KW-1185">Reference proteome</keyword>
<evidence type="ECO:0000256" key="5">
    <source>
        <dbReference type="ARBA" id="ARBA00023316"/>
    </source>
</evidence>
<reference evidence="11" key="1">
    <citation type="submission" date="2016-10" db="EMBL/GenBank/DDBJ databases">
        <authorList>
            <person name="Varghese N."/>
            <person name="Submissions S."/>
        </authorList>
    </citation>
    <scope>NUCLEOTIDE SEQUENCE [LARGE SCALE GENOMIC DNA]</scope>
    <source>
        <strain evidence="11">NLAE-zl-G277</strain>
    </source>
</reference>